<accession>A0ABS6TS30</accession>
<dbReference type="RefSeq" id="WP_228869631.1">
    <property type="nucleotide sequence ID" value="NZ_JAHUVW010000001.1"/>
</dbReference>
<dbReference type="EMBL" id="JAHUVW010000001">
    <property type="protein sequence ID" value="MBV7671087.1"/>
    <property type="molecule type" value="Genomic_DNA"/>
</dbReference>
<dbReference type="SMART" id="SM00530">
    <property type="entry name" value="HTH_XRE"/>
    <property type="match status" value="1"/>
</dbReference>
<feature type="domain" description="HTH cro/C1-type" evidence="1">
    <location>
        <begin position="30"/>
        <end position="70"/>
    </location>
</feature>
<name>A0ABS6TS30_STRHA</name>
<comment type="caution">
    <text evidence="2">The sequence shown here is derived from an EMBL/GenBank/DDBJ whole genome shotgun (WGS) entry which is preliminary data.</text>
</comment>
<evidence type="ECO:0000259" key="1">
    <source>
        <dbReference type="PROSITE" id="PS50943"/>
    </source>
</evidence>
<reference evidence="2 3" key="1">
    <citation type="submission" date="2021-07" db="EMBL/GenBank/DDBJ databases">
        <title>Sequencing Streptomyces halstedii LGO-A4 genome an citrus endophytic actinomycete.</title>
        <authorList>
            <person name="Samborskyy M."/>
            <person name="Scott N."/>
            <person name="Deglau R."/>
            <person name="Dickens S."/>
            <person name="Oliveira L.G."/>
        </authorList>
    </citation>
    <scope>NUCLEOTIDE SEQUENCE [LARGE SCALE GENOMIC DNA]</scope>
    <source>
        <strain evidence="2 3">LGO-A4</strain>
    </source>
</reference>
<dbReference type="PROSITE" id="PS50943">
    <property type="entry name" value="HTH_CROC1"/>
    <property type="match status" value="1"/>
</dbReference>
<dbReference type="InterPro" id="IPR010982">
    <property type="entry name" value="Lambda_DNA-bd_dom_sf"/>
</dbReference>
<organism evidence="2 3">
    <name type="scientific">Streptomyces halstedii</name>
    <dbReference type="NCBI Taxonomy" id="1944"/>
    <lineage>
        <taxon>Bacteria</taxon>
        <taxon>Bacillati</taxon>
        <taxon>Actinomycetota</taxon>
        <taxon>Actinomycetes</taxon>
        <taxon>Kitasatosporales</taxon>
        <taxon>Streptomycetaceae</taxon>
        <taxon>Streptomyces</taxon>
    </lineage>
</organism>
<evidence type="ECO:0000313" key="2">
    <source>
        <dbReference type="EMBL" id="MBV7671087.1"/>
    </source>
</evidence>
<protein>
    <submittedName>
        <fullName evidence="2">Helix-turn-helix domain-containing protein</fullName>
    </submittedName>
</protein>
<evidence type="ECO:0000313" key="3">
    <source>
        <dbReference type="Proteomes" id="UP000735541"/>
    </source>
</evidence>
<proteinExistence type="predicted"/>
<dbReference type="CDD" id="cd00093">
    <property type="entry name" value="HTH_XRE"/>
    <property type="match status" value="1"/>
</dbReference>
<dbReference type="InterPro" id="IPR001387">
    <property type="entry name" value="Cro/C1-type_HTH"/>
</dbReference>
<dbReference type="SUPFAM" id="SSF47413">
    <property type="entry name" value="lambda repressor-like DNA-binding domains"/>
    <property type="match status" value="1"/>
</dbReference>
<keyword evidence="3" id="KW-1185">Reference proteome</keyword>
<gene>
    <name evidence="2" type="ORF">STHAL_16655</name>
</gene>
<sequence length="374" mass="41006">MAGERGRPARSALTGSTGRAREGVVTGYLFKALREEIGLTQPGLAEALGVDSTTVQGWESGRRALTATRAGTLRSITRKLLRLGAPAEMLRLFDDAVDADSIVSYAMSEFPSDYVAEHPLSGWVFTRNTTHLLAWALNGTPPAALPATPARRRRGPVAASPLLPAGEREVFFAHMRRAAELADHAGADGALLRRQALYLSSYDRSPDTRQWLASMRKTTRHPKGWTAHWAEARSVAASLARHGDNEPMRAFIRYGMRDDAGEMANLNYWAYWLGIDRLPRSNDTFMTDMSGARWDGLTLLRGLATRLDPELGCIDLNAHSVWALLTARRGLLATDPALNADLDARVTAILDSESISAQTRHELEAVHYGLDVHT</sequence>
<dbReference type="Proteomes" id="UP000735541">
    <property type="component" value="Unassembled WGS sequence"/>
</dbReference>
<dbReference type="Gene3D" id="1.10.260.40">
    <property type="entry name" value="lambda repressor-like DNA-binding domains"/>
    <property type="match status" value="1"/>
</dbReference>
<dbReference type="Pfam" id="PF01381">
    <property type="entry name" value="HTH_3"/>
    <property type="match status" value="1"/>
</dbReference>